<gene>
    <name evidence="1" type="ORF">EB03_01135</name>
</gene>
<dbReference type="EMBL" id="LESJ01000004">
    <property type="protein sequence ID" value="RBT69465.1"/>
    <property type="molecule type" value="Genomic_DNA"/>
</dbReference>
<sequence length="64" mass="7238">MKVYIVAITSGQYMFPVGNGKLYKSKSAANKFCDQYNQKLPVATESKARVLVADNWHEEREVGK</sequence>
<protein>
    <submittedName>
        <fullName evidence="1">Uncharacterized protein</fullName>
    </submittedName>
</protein>
<accession>A0AB37IFM3</accession>
<reference evidence="1 2" key="1">
    <citation type="submission" date="2015-06" db="EMBL/GenBank/DDBJ databases">
        <title>The Genome Sequence of Enterococcus hirae 88EA1.</title>
        <authorList>
            <consortium name="The Broad Institute Genomics Platform"/>
            <consortium name="The Broad Institute Genome Sequencing Center for Infectious Disease"/>
            <person name="Earl A.M."/>
            <person name="Van Tyne D."/>
            <person name="Lebreton F."/>
            <person name="Saavedra J.T."/>
            <person name="Gilmore M.S."/>
            <person name="Manson McGuire A."/>
            <person name="Clock S."/>
            <person name="Crupain M."/>
            <person name="Rangan U."/>
            <person name="Young S."/>
            <person name="Abouelleil A."/>
            <person name="Cao P."/>
            <person name="Chapman S.B."/>
            <person name="Griggs A."/>
            <person name="Priest M."/>
            <person name="Shea T."/>
            <person name="Wortman J."/>
            <person name="Nusbaum C."/>
            <person name="Birren B."/>
        </authorList>
    </citation>
    <scope>NUCLEOTIDE SEQUENCE [LARGE SCALE GENOMIC DNA]</scope>
    <source>
        <strain evidence="1 2">88EA1</strain>
    </source>
</reference>
<dbReference type="RefSeq" id="WP_010718798.1">
    <property type="nucleotide sequence ID" value="NZ_AP027299.1"/>
</dbReference>
<comment type="caution">
    <text evidence="1">The sequence shown here is derived from an EMBL/GenBank/DDBJ whole genome shotgun (WGS) entry which is preliminary data.</text>
</comment>
<name>A0AB37IFM3_ENTHR</name>
<organism evidence="1 2">
    <name type="scientific">Enterococcus hirae</name>
    <dbReference type="NCBI Taxonomy" id="1354"/>
    <lineage>
        <taxon>Bacteria</taxon>
        <taxon>Bacillati</taxon>
        <taxon>Bacillota</taxon>
        <taxon>Bacilli</taxon>
        <taxon>Lactobacillales</taxon>
        <taxon>Enterococcaceae</taxon>
        <taxon>Enterococcus</taxon>
    </lineage>
</organism>
<evidence type="ECO:0000313" key="1">
    <source>
        <dbReference type="EMBL" id="RBT69465.1"/>
    </source>
</evidence>
<proteinExistence type="predicted"/>
<dbReference type="AlphaFoldDB" id="A0AB37IFM3"/>
<evidence type="ECO:0000313" key="2">
    <source>
        <dbReference type="Proteomes" id="UP000253498"/>
    </source>
</evidence>
<dbReference type="Proteomes" id="UP000253498">
    <property type="component" value="Unassembled WGS sequence"/>
</dbReference>